<organism evidence="1 2">
    <name type="scientific">Anaerocolumna xylanovorans DSM 12503</name>
    <dbReference type="NCBI Taxonomy" id="1121345"/>
    <lineage>
        <taxon>Bacteria</taxon>
        <taxon>Bacillati</taxon>
        <taxon>Bacillota</taxon>
        <taxon>Clostridia</taxon>
        <taxon>Lachnospirales</taxon>
        <taxon>Lachnospiraceae</taxon>
        <taxon>Anaerocolumna</taxon>
    </lineage>
</organism>
<dbReference type="SUPFAM" id="SSF48371">
    <property type="entry name" value="ARM repeat"/>
    <property type="match status" value="1"/>
</dbReference>
<evidence type="ECO:0000313" key="2">
    <source>
        <dbReference type="Proteomes" id="UP000184612"/>
    </source>
</evidence>
<dbReference type="EMBL" id="FRFD01000004">
    <property type="protein sequence ID" value="SHO46881.1"/>
    <property type="molecule type" value="Genomic_DNA"/>
</dbReference>
<dbReference type="InterPro" id="IPR011989">
    <property type="entry name" value="ARM-like"/>
</dbReference>
<accession>A0A1M7Y3X2</accession>
<evidence type="ECO:0008006" key="3">
    <source>
        <dbReference type="Google" id="ProtNLM"/>
    </source>
</evidence>
<dbReference type="AlphaFoldDB" id="A0A1M7Y3X2"/>
<protein>
    <recommendedName>
        <fullName evidence="3">HEAT repeat-containing protein</fullName>
    </recommendedName>
</protein>
<dbReference type="STRING" id="1121345.SAMN02745217_01322"/>
<proteinExistence type="predicted"/>
<dbReference type="InterPro" id="IPR016024">
    <property type="entry name" value="ARM-type_fold"/>
</dbReference>
<gene>
    <name evidence="1" type="ORF">SAMN02745217_01322</name>
</gene>
<sequence length="246" mass="27359">MNGVQNGVGMELKSSQEDLAKRGFASIEDIEKFSTLSREELIDLLHSDNAVFRTAAACNLSSRQGMITGELLKQLQIEQCLYTRIAICESLKKGDINTAEQMADYLGKIGNNQHKKLPGAVSKKKSYPLPRDIIARTIGSMDISVFPALVEVIKSNDISKISEALDAIGYMVFYHPQLATHQNAEVIVYVVEKYAENERILWKAMMSLSAFGLEECREVLLSFANDDTVVGLEARRSLDILKTKPL</sequence>
<dbReference type="Gene3D" id="1.25.10.10">
    <property type="entry name" value="Leucine-rich Repeat Variant"/>
    <property type="match status" value="1"/>
</dbReference>
<keyword evidence="2" id="KW-1185">Reference proteome</keyword>
<reference evidence="1 2" key="1">
    <citation type="submission" date="2016-12" db="EMBL/GenBank/DDBJ databases">
        <authorList>
            <person name="Song W.-J."/>
            <person name="Kurnit D.M."/>
        </authorList>
    </citation>
    <scope>NUCLEOTIDE SEQUENCE [LARGE SCALE GENOMIC DNA]</scope>
    <source>
        <strain evidence="1 2">DSM 12503</strain>
    </source>
</reference>
<dbReference type="RefSeq" id="WP_207665470.1">
    <property type="nucleotide sequence ID" value="NZ_FRFD01000004.1"/>
</dbReference>
<dbReference type="Proteomes" id="UP000184612">
    <property type="component" value="Unassembled WGS sequence"/>
</dbReference>
<name>A0A1M7Y3X2_9FIRM</name>
<evidence type="ECO:0000313" key="1">
    <source>
        <dbReference type="EMBL" id="SHO46881.1"/>
    </source>
</evidence>